<gene>
    <name evidence="1" type="ORF">HUJ06_012272</name>
</gene>
<keyword evidence="2" id="KW-1185">Reference proteome</keyword>
<protein>
    <submittedName>
        <fullName evidence="1">Uncharacterized protein</fullName>
    </submittedName>
</protein>
<dbReference type="AlphaFoldDB" id="A0A822YPC3"/>
<sequence>MAPLSSLLPELSLSPMEGWFGGRREGSVKGRKHVAGKNPQNEGCGDFYYSGLYCGRFVPD</sequence>
<comment type="caution">
    <text evidence="1">The sequence shown here is derived from an EMBL/GenBank/DDBJ whole genome shotgun (WGS) entry which is preliminary data.</text>
</comment>
<reference evidence="1 2" key="1">
    <citation type="journal article" date="2020" name="Mol. Biol. Evol.">
        <title>Distinct Expression and Methylation Patterns for Genes with Different Fates following a Single Whole-Genome Duplication in Flowering Plants.</title>
        <authorList>
            <person name="Shi T."/>
            <person name="Rahmani R.S."/>
            <person name="Gugger P.F."/>
            <person name="Wang M."/>
            <person name="Li H."/>
            <person name="Zhang Y."/>
            <person name="Li Z."/>
            <person name="Wang Q."/>
            <person name="Van de Peer Y."/>
            <person name="Marchal K."/>
            <person name="Chen J."/>
        </authorList>
    </citation>
    <scope>NUCLEOTIDE SEQUENCE [LARGE SCALE GENOMIC DNA]</scope>
    <source>
        <tissue evidence="1">Leaf</tissue>
    </source>
</reference>
<evidence type="ECO:0000313" key="2">
    <source>
        <dbReference type="Proteomes" id="UP000607653"/>
    </source>
</evidence>
<organism evidence="1 2">
    <name type="scientific">Nelumbo nucifera</name>
    <name type="common">Sacred lotus</name>
    <dbReference type="NCBI Taxonomy" id="4432"/>
    <lineage>
        <taxon>Eukaryota</taxon>
        <taxon>Viridiplantae</taxon>
        <taxon>Streptophyta</taxon>
        <taxon>Embryophyta</taxon>
        <taxon>Tracheophyta</taxon>
        <taxon>Spermatophyta</taxon>
        <taxon>Magnoliopsida</taxon>
        <taxon>Proteales</taxon>
        <taxon>Nelumbonaceae</taxon>
        <taxon>Nelumbo</taxon>
    </lineage>
</organism>
<dbReference type="EMBL" id="DUZY01000003">
    <property type="protein sequence ID" value="DAD33421.1"/>
    <property type="molecule type" value="Genomic_DNA"/>
</dbReference>
<dbReference type="Proteomes" id="UP000607653">
    <property type="component" value="Unassembled WGS sequence"/>
</dbReference>
<evidence type="ECO:0000313" key="1">
    <source>
        <dbReference type="EMBL" id="DAD33421.1"/>
    </source>
</evidence>
<name>A0A822YPC3_NELNU</name>
<proteinExistence type="predicted"/>
<accession>A0A822YPC3</accession>